<dbReference type="EMBL" id="OA886322">
    <property type="protein sequence ID" value="CAD7282762.1"/>
    <property type="molecule type" value="Genomic_DNA"/>
</dbReference>
<dbReference type="Proteomes" id="UP000678499">
    <property type="component" value="Unassembled WGS sequence"/>
</dbReference>
<keyword evidence="4" id="KW-1185">Reference proteome</keyword>
<evidence type="ECO:0000313" key="4">
    <source>
        <dbReference type="Proteomes" id="UP000678499"/>
    </source>
</evidence>
<feature type="compositionally biased region" description="Polar residues" evidence="2">
    <location>
        <begin position="228"/>
        <end position="239"/>
    </location>
</feature>
<feature type="compositionally biased region" description="Low complexity" evidence="2">
    <location>
        <begin position="279"/>
        <end position="291"/>
    </location>
</feature>
<evidence type="ECO:0000256" key="1">
    <source>
        <dbReference type="SAM" id="Coils"/>
    </source>
</evidence>
<gene>
    <name evidence="3" type="ORF">NMOB1V02_LOCUS10383</name>
</gene>
<dbReference type="AlphaFoldDB" id="A0A7R9GJK5"/>
<feature type="compositionally biased region" description="Basic and acidic residues" evidence="2">
    <location>
        <begin position="292"/>
        <end position="301"/>
    </location>
</feature>
<keyword evidence="1" id="KW-0175">Coiled coil</keyword>
<protein>
    <submittedName>
        <fullName evidence="3">Uncharacterized protein</fullName>
    </submittedName>
</protein>
<accession>A0A7R9GJK5</accession>
<dbReference type="EMBL" id="CAJPEX010004285">
    <property type="protein sequence ID" value="CAG0922914.1"/>
    <property type="molecule type" value="Genomic_DNA"/>
</dbReference>
<reference evidence="3" key="1">
    <citation type="submission" date="2020-11" db="EMBL/GenBank/DDBJ databases">
        <authorList>
            <person name="Tran Van P."/>
        </authorList>
    </citation>
    <scope>NUCLEOTIDE SEQUENCE</scope>
</reference>
<feature type="region of interest" description="Disordered" evidence="2">
    <location>
        <begin position="220"/>
        <end position="301"/>
    </location>
</feature>
<name>A0A7R9GJK5_9CRUS</name>
<evidence type="ECO:0000256" key="2">
    <source>
        <dbReference type="SAM" id="MobiDB-lite"/>
    </source>
</evidence>
<organism evidence="3">
    <name type="scientific">Notodromas monacha</name>
    <dbReference type="NCBI Taxonomy" id="399045"/>
    <lineage>
        <taxon>Eukaryota</taxon>
        <taxon>Metazoa</taxon>
        <taxon>Ecdysozoa</taxon>
        <taxon>Arthropoda</taxon>
        <taxon>Crustacea</taxon>
        <taxon>Oligostraca</taxon>
        <taxon>Ostracoda</taxon>
        <taxon>Podocopa</taxon>
        <taxon>Podocopida</taxon>
        <taxon>Cypridocopina</taxon>
        <taxon>Cypridoidea</taxon>
        <taxon>Cyprididae</taxon>
        <taxon>Notodromas</taxon>
    </lineage>
</organism>
<feature type="coiled-coil region" evidence="1">
    <location>
        <begin position="80"/>
        <end position="107"/>
    </location>
</feature>
<proteinExistence type="predicted"/>
<sequence>MLPVFTRKETATCLPIRACQSATVVDAESTSTTSAQVSSMPSGAFELEARSKCGRIRGTLELLQLQRMPIMSMSDPQAQIDEMRILAKEEQKRIDRATAEKDNAEKKPTAERDELLIQQGEKHIIDDLMMTYFLSGLRKDISSKFMVVPTNFDHAVELATQIEELRKLVPDTNEYQINALAHDLSLFHVTEDFMPHEHNIQMPQKGMHMSVNPQDYALNADSVDTGGLNPNRTKGSQSPLHLEVAPPFPECSSPANRARARKPGVVLGQTPTGSGEIDPPQQVAEAAVPAQGERKVVNRNS</sequence>
<evidence type="ECO:0000313" key="3">
    <source>
        <dbReference type="EMBL" id="CAD7282762.1"/>
    </source>
</evidence>